<feature type="region of interest" description="Disordered" evidence="2">
    <location>
        <begin position="342"/>
        <end position="404"/>
    </location>
</feature>
<accession>A0ABS2NGD0</accession>
<protein>
    <submittedName>
        <fullName evidence="3">Chromosome segregation ATPase</fullName>
    </submittedName>
</protein>
<gene>
    <name evidence="3" type="ORF">JOC86_003473</name>
</gene>
<dbReference type="RefSeq" id="WP_205174088.1">
    <property type="nucleotide sequence ID" value="NZ_JAFBDZ010000003.1"/>
</dbReference>
<keyword evidence="1" id="KW-0175">Coiled coil</keyword>
<name>A0ABS2NGD0_9BACI</name>
<evidence type="ECO:0000313" key="4">
    <source>
        <dbReference type="Proteomes" id="UP001646157"/>
    </source>
</evidence>
<proteinExistence type="predicted"/>
<reference evidence="3 4" key="1">
    <citation type="submission" date="2021-01" db="EMBL/GenBank/DDBJ databases">
        <title>Genomic Encyclopedia of Type Strains, Phase IV (KMG-IV): sequencing the most valuable type-strain genomes for metagenomic binning, comparative biology and taxonomic classification.</title>
        <authorList>
            <person name="Goeker M."/>
        </authorList>
    </citation>
    <scope>NUCLEOTIDE SEQUENCE [LARGE SCALE GENOMIC DNA]</scope>
    <source>
        <strain evidence="3 4">DSM 24834</strain>
    </source>
</reference>
<feature type="coiled-coil region" evidence="1">
    <location>
        <begin position="27"/>
        <end position="89"/>
    </location>
</feature>
<evidence type="ECO:0000256" key="1">
    <source>
        <dbReference type="SAM" id="Coils"/>
    </source>
</evidence>
<feature type="compositionally biased region" description="Low complexity" evidence="2">
    <location>
        <begin position="345"/>
        <end position="360"/>
    </location>
</feature>
<comment type="caution">
    <text evidence="3">The sequence shown here is derived from an EMBL/GenBank/DDBJ whole genome shotgun (WGS) entry which is preliminary data.</text>
</comment>
<sequence>MTDKEMLFENTSGESYLEVLQDIHSISSDLESLYKQYTNRLKNLSEELAAEKSKHRLYQFEISDNHETIQTLSEQINHLQEDRQKRIETIYLLNKQLSQTKTQVQLKENSPKTEESSVTRPQIGQLSDRPPTQPPEIMIIYESNYQEKLLLIEQFKRDFISFLLDSKKFLLRSQTVYTDIEAYGQLISNEMKEVNLYKQEFIKKQKGGRWIIKMWNFLWGKSEENINPEVLKKLEVIESHLQSYSNKFKEVSESMKEKEERDKKTELYLEKMSSLHAELKKIEEYYEEELEALKTKLNEYKQKEVELQKEVSLLNKNLTEKQEPTTSEREEELEKELEILRKKLQSQSNKKNNMFQQMKNTANLENKKSQTEQMSNPEYEKYASVPMPNESKKTIFDPRRYNRS</sequence>
<evidence type="ECO:0000313" key="3">
    <source>
        <dbReference type="EMBL" id="MBM7586921.1"/>
    </source>
</evidence>
<feature type="compositionally biased region" description="Basic and acidic residues" evidence="2">
    <location>
        <begin position="390"/>
        <end position="404"/>
    </location>
</feature>
<keyword evidence="4" id="KW-1185">Reference proteome</keyword>
<dbReference type="EMBL" id="JAFBDZ010000003">
    <property type="protein sequence ID" value="MBM7586921.1"/>
    <property type="molecule type" value="Genomic_DNA"/>
</dbReference>
<dbReference type="Proteomes" id="UP001646157">
    <property type="component" value="Unassembled WGS sequence"/>
</dbReference>
<evidence type="ECO:0000256" key="2">
    <source>
        <dbReference type="SAM" id="MobiDB-lite"/>
    </source>
</evidence>
<organism evidence="3 4">
    <name type="scientific">Rossellomorea pakistanensis</name>
    <dbReference type="NCBI Taxonomy" id="992288"/>
    <lineage>
        <taxon>Bacteria</taxon>
        <taxon>Bacillati</taxon>
        <taxon>Bacillota</taxon>
        <taxon>Bacilli</taxon>
        <taxon>Bacillales</taxon>
        <taxon>Bacillaceae</taxon>
        <taxon>Rossellomorea</taxon>
    </lineage>
</organism>
<feature type="region of interest" description="Disordered" evidence="2">
    <location>
        <begin position="102"/>
        <end position="133"/>
    </location>
</feature>